<dbReference type="KEGG" id="tact:SG35_022365"/>
<evidence type="ECO:0000256" key="1">
    <source>
        <dbReference type="ARBA" id="ARBA00010333"/>
    </source>
</evidence>
<evidence type="ECO:0000259" key="3">
    <source>
        <dbReference type="SMART" id="SM00062"/>
    </source>
</evidence>
<dbReference type="Proteomes" id="UP000032568">
    <property type="component" value="Chromosome"/>
</dbReference>
<dbReference type="Gene3D" id="3.40.190.10">
    <property type="entry name" value="Periplasmic binding protein-like II"/>
    <property type="match status" value="2"/>
</dbReference>
<dbReference type="EMBL" id="CP059735">
    <property type="protein sequence ID" value="WDD97998.1"/>
    <property type="molecule type" value="Genomic_DNA"/>
</dbReference>
<name>A0AAE9YPT1_9GAMM</name>
<keyword evidence="5" id="KW-1185">Reference proteome</keyword>
<feature type="domain" description="Solute-binding protein family 3/N-terminal" evidence="3">
    <location>
        <begin position="28"/>
        <end position="249"/>
    </location>
</feature>
<evidence type="ECO:0000313" key="5">
    <source>
        <dbReference type="Proteomes" id="UP000032568"/>
    </source>
</evidence>
<sequence length="249" mass="28390">MKPYLNNFLFSLGLVSILFHHAKVHGETIKAILLSEANPPYTIRQNGEFGGIHIDIFSRLSALTEHTFTMLAYTPPRAVKEFDLGRVDVEPGINELWRQSSPVKALYSIAYASSTDLLVFKKQNRLAFSTPADLTGKTIGVIRSYAYPKYEDAFNSGAIKRVDGLSELHLLKLLQADRVKYIFIGAQSYYYHQKHHPQYREFEVGGVINQVEVKMRLHPNKAYLLPQLNDALGIMIRRGEIKAIYNKYQ</sequence>
<dbReference type="SUPFAM" id="SSF53850">
    <property type="entry name" value="Periplasmic binding protein-like II"/>
    <property type="match status" value="1"/>
</dbReference>
<dbReference type="PANTHER" id="PTHR35936">
    <property type="entry name" value="MEMBRANE-BOUND LYTIC MUREIN TRANSGLYCOSYLASE F"/>
    <property type="match status" value="1"/>
</dbReference>
<gene>
    <name evidence="4" type="ORF">SG35_022365</name>
</gene>
<keyword evidence="2" id="KW-0732">Signal</keyword>
<reference evidence="4 5" key="2">
    <citation type="journal article" date="2022" name="Mar. Drugs">
        <title>Bioassay-Guided Fractionation Leads to the Detection of Cholic Acid Generated by the Rare Thalassomonas sp.</title>
        <authorList>
            <person name="Pheiffer F."/>
            <person name="Schneider Y.K."/>
            <person name="Hansen E.H."/>
            <person name="Andersen J.H."/>
            <person name="Isaksson J."/>
            <person name="Busche T."/>
            <person name="R C."/>
            <person name="Kalinowski J."/>
            <person name="Zyl L.V."/>
            <person name="Trindade M."/>
        </authorList>
    </citation>
    <scope>NUCLEOTIDE SEQUENCE [LARGE SCALE GENOMIC DNA]</scope>
    <source>
        <strain evidence="4 5">A5K-106</strain>
    </source>
</reference>
<reference evidence="4 5" key="1">
    <citation type="journal article" date="2015" name="Genome Announc.">
        <title>Draft Genome Sequences of Marine Isolates of Thalassomonas viridans and Thalassomonas actiniarum.</title>
        <authorList>
            <person name="Olonade I."/>
            <person name="van Zyl L.J."/>
            <person name="Trindade M."/>
        </authorList>
    </citation>
    <scope>NUCLEOTIDE SEQUENCE [LARGE SCALE GENOMIC DNA]</scope>
    <source>
        <strain evidence="4 5">A5K-106</strain>
    </source>
</reference>
<dbReference type="PANTHER" id="PTHR35936:SF19">
    <property type="entry name" value="AMINO-ACID-BINDING PROTEIN YXEM-RELATED"/>
    <property type="match status" value="1"/>
</dbReference>
<proteinExistence type="inferred from homology"/>
<dbReference type="Pfam" id="PF00497">
    <property type="entry name" value="SBP_bac_3"/>
    <property type="match status" value="1"/>
</dbReference>
<dbReference type="AlphaFoldDB" id="A0AAE9YPT1"/>
<comment type="similarity">
    <text evidence="1">Belongs to the bacterial solute-binding protein 3 family.</text>
</comment>
<organism evidence="4 5">
    <name type="scientific">Thalassomonas actiniarum</name>
    <dbReference type="NCBI Taxonomy" id="485447"/>
    <lineage>
        <taxon>Bacteria</taxon>
        <taxon>Pseudomonadati</taxon>
        <taxon>Pseudomonadota</taxon>
        <taxon>Gammaproteobacteria</taxon>
        <taxon>Alteromonadales</taxon>
        <taxon>Colwelliaceae</taxon>
        <taxon>Thalassomonas</taxon>
    </lineage>
</organism>
<accession>A0AAE9YPT1</accession>
<dbReference type="SMART" id="SM00062">
    <property type="entry name" value="PBPb"/>
    <property type="match status" value="1"/>
</dbReference>
<protein>
    <submittedName>
        <fullName evidence="4">Transporter substrate-binding domain-containing protein</fullName>
    </submittedName>
</protein>
<evidence type="ECO:0000313" key="4">
    <source>
        <dbReference type="EMBL" id="WDD97998.1"/>
    </source>
</evidence>
<evidence type="ECO:0000256" key="2">
    <source>
        <dbReference type="ARBA" id="ARBA00022729"/>
    </source>
</evidence>
<dbReference type="InterPro" id="IPR001638">
    <property type="entry name" value="Solute-binding_3/MltF_N"/>
</dbReference>
<dbReference type="RefSeq" id="WP_044830367.1">
    <property type="nucleotide sequence ID" value="NZ_CP059735.1"/>
</dbReference>